<evidence type="ECO:0000313" key="3">
    <source>
        <dbReference type="Proteomes" id="UP000579153"/>
    </source>
</evidence>
<dbReference type="Proteomes" id="UP000579153">
    <property type="component" value="Unassembled WGS sequence"/>
</dbReference>
<accession>A0A7W9LDV4</accession>
<dbReference type="SUPFAM" id="SSF54637">
    <property type="entry name" value="Thioesterase/thiol ester dehydrase-isomerase"/>
    <property type="match status" value="1"/>
</dbReference>
<feature type="region of interest" description="Disordered" evidence="1">
    <location>
        <begin position="126"/>
        <end position="150"/>
    </location>
</feature>
<dbReference type="InterPro" id="IPR029069">
    <property type="entry name" value="HotDog_dom_sf"/>
</dbReference>
<dbReference type="EMBL" id="JACHMB010000001">
    <property type="protein sequence ID" value="MBB5780013.1"/>
    <property type="molecule type" value="Genomic_DNA"/>
</dbReference>
<keyword evidence="2" id="KW-0378">Hydrolase</keyword>
<dbReference type="GO" id="GO:0016787">
    <property type="term" value="F:hydrolase activity"/>
    <property type="evidence" value="ECO:0007669"/>
    <property type="project" value="UniProtKB-KW"/>
</dbReference>
<comment type="caution">
    <text evidence="2">The sequence shown here is derived from an EMBL/GenBank/DDBJ whole genome shotgun (WGS) entry which is preliminary data.</text>
</comment>
<evidence type="ECO:0000256" key="1">
    <source>
        <dbReference type="SAM" id="MobiDB-lite"/>
    </source>
</evidence>
<organism evidence="2 3">
    <name type="scientific">Nonomuraea jabiensis</name>
    <dbReference type="NCBI Taxonomy" id="882448"/>
    <lineage>
        <taxon>Bacteria</taxon>
        <taxon>Bacillati</taxon>
        <taxon>Actinomycetota</taxon>
        <taxon>Actinomycetes</taxon>
        <taxon>Streptosporangiales</taxon>
        <taxon>Streptosporangiaceae</taxon>
        <taxon>Nonomuraea</taxon>
    </lineage>
</organism>
<protein>
    <submittedName>
        <fullName evidence="2">YbgC/YbaW family acyl-CoA thioester hydrolase</fullName>
    </submittedName>
</protein>
<dbReference type="CDD" id="cd00586">
    <property type="entry name" value="4HBT"/>
    <property type="match status" value="1"/>
</dbReference>
<dbReference type="RefSeq" id="WP_185073239.1">
    <property type="nucleotide sequence ID" value="NZ_JACHMB010000001.1"/>
</dbReference>
<name>A0A7W9LDV4_9ACTN</name>
<sequence>MSGPAVLSHLPVRPRHCDAQAMMHASRYYEYIEDAFLDWLGARGGYDRLRREGADLVVKASRCEHHAPARLGDVLAVESAPARVGTTSITMTFTMRRGDELVAVGTVTYVCVRDGRSAPLPAFLTGPASPPAATAPGTPAPSTAAAPPPA</sequence>
<gene>
    <name evidence="2" type="ORF">HD596_006769</name>
</gene>
<evidence type="ECO:0000313" key="2">
    <source>
        <dbReference type="EMBL" id="MBB5780013.1"/>
    </source>
</evidence>
<reference evidence="2 3" key="1">
    <citation type="submission" date="2020-08" db="EMBL/GenBank/DDBJ databases">
        <title>Sequencing the genomes of 1000 actinobacteria strains.</title>
        <authorList>
            <person name="Klenk H.-P."/>
        </authorList>
    </citation>
    <scope>NUCLEOTIDE SEQUENCE [LARGE SCALE GENOMIC DNA]</scope>
    <source>
        <strain evidence="2 3">DSM 45507</strain>
    </source>
</reference>
<keyword evidence="3" id="KW-1185">Reference proteome</keyword>
<dbReference type="Gene3D" id="3.10.129.10">
    <property type="entry name" value="Hotdog Thioesterase"/>
    <property type="match status" value="1"/>
</dbReference>
<dbReference type="AlphaFoldDB" id="A0A7W9LDV4"/>
<dbReference type="Pfam" id="PF13279">
    <property type="entry name" value="4HBT_2"/>
    <property type="match status" value="1"/>
</dbReference>
<proteinExistence type="predicted"/>